<evidence type="ECO:0000256" key="15">
    <source>
        <dbReference type="PROSITE-ProRule" id="PRU10144"/>
    </source>
</evidence>
<evidence type="ECO:0000256" key="9">
    <source>
        <dbReference type="ARBA" id="ARBA00023065"/>
    </source>
</evidence>
<evidence type="ECO:0000256" key="17">
    <source>
        <dbReference type="SAM" id="SignalP"/>
    </source>
</evidence>
<dbReference type="InterPro" id="IPR010917">
    <property type="entry name" value="TonB_rcpt_CS"/>
</dbReference>
<dbReference type="GO" id="GO:0038023">
    <property type="term" value="F:signaling receptor activity"/>
    <property type="evidence" value="ECO:0007669"/>
    <property type="project" value="InterPro"/>
</dbReference>
<gene>
    <name evidence="19" type="ORF">SAMN05216193_11168</name>
</gene>
<feature type="short sequence motif" description="TonB C-terminal box" evidence="15">
    <location>
        <begin position="787"/>
        <end position="804"/>
    </location>
</feature>
<comment type="similarity">
    <text evidence="2 14 16">Belongs to the TonB-dependent receptor family.</text>
</comment>
<dbReference type="AlphaFoldDB" id="A0A1H0JFW6"/>
<feature type="signal peptide" evidence="17">
    <location>
        <begin position="1"/>
        <end position="47"/>
    </location>
</feature>
<dbReference type="GO" id="GO:0015343">
    <property type="term" value="F:siderophore-iron transmembrane transporter activity"/>
    <property type="evidence" value="ECO:0007669"/>
    <property type="project" value="InterPro"/>
</dbReference>
<dbReference type="InterPro" id="IPR037066">
    <property type="entry name" value="Plug_dom_sf"/>
</dbReference>
<dbReference type="Gene3D" id="2.40.170.20">
    <property type="entry name" value="TonB-dependent receptor, beta-barrel domain"/>
    <property type="match status" value="1"/>
</dbReference>
<evidence type="ECO:0000256" key="11">
    <source>
        <dbReference type="ARBA" id="ARBA00023136"/>
    </source>
</evidence>
<dbReference type="PROSITE" id="PS01156">
    <property type="entry name" value="TONB_DEPENDENT_REC_2"/>
    <property type="match status" value="1"/>
</dbReference>
<dbReference type="Gene3D" id="2.170.130.10">
    <property type="entry name" value="TonB-dependent receptor, plug domain"/>
    <property type="match status" value="1"/>
</dbReference>
<organism evidence="19 20">
    <name type="scientific">Pseudomonas jinjuensis</name>
    <dbReference type="NCBI Taxonomy" id="198616"/>
    <lineage>
        <taxon>Bacteria</taxon>
        <taxon>Pseudomonadati</taxon>
        <taxon>Pseudomonadota</taxon>
        <taxon>Gammaproteobacteria</taxon>
        <taxon>Pseudomonadales</taxon>
        <taxon>Pseudomonadaceae</taxon>
        <taxon>Pseudomonas</taxon>
    </lineage>
</organism>
<evidence type="ECO:0000259" key="18">
    <source>
        <dbReference type="SMART" id="SM00965"/>
    </source>
</evidence>
<dbReference type="STRING" id="198616.SAMN05216193_11168"/>
<dbReference type="NCBIfam" id="TIGR01783">
    <property type="entry name" value="TonB-siderophor"/>
    <property type="match status" value="1"/>
</dbReference>
<keyword evidence="5" id="KW-0410">Iron transport</keyword>
<dbReference type="PANTHER" id="PTHR30442">
    <property type="entry name" value="IRON III DICITRATE TRANSPORT PROTEIN FECA"/>
    <property type="match status" value="1"/>
</dbReference>
<evidence type="ECO:0000256" key="13">
    <source>
        <dbReference type="ARBA" id="ARBA00023237"/>
    </source>
</evidence>
<keyword evidence="12" id="KW-0675">Receptor</keyword>
<evidence type="ECO:0000313" key="20">
    <source>
        <dbReference type="Proteomes" id="UP000242957"/>
    </source>
</evidence>
<protein>
    <submittedName>
        <fullName evidence="19">Fe(3+) dicitrate transport protein</fullName>
    </submittedName>
</protein>
<dbReference type="Pfam" id="PF00593">
    <property type="entry name" value="TonB_dep_Rec_b-barrel"/>
    <property type="match status" value="1"/>
</dbReference>
<evidence type="ECO:0000256" key="2">
    <source>
        <dbReference type="ARBA" id="ARBA00009810"/>
    </source>
</evidence>
<dbReference type="PROSITE" id="PS52016">
    <property type="entry name" value="TONB_DEPENDENT_REC_3"/>
    <property type="match status" value="1"/>
</dbReference>
<keyword evidence="8" id="KW-0408">Iron</keyword>
<reference evidence="20" key="1">
    <citation type="submission" date="2016-10" db="EMBL/GenBank/DDBJ databases">
        <authorList>
            <person name="Varghese N."/>
            <person name="Submissions S."/>
        </authorList>
    </citation>
    <scope>NUCLEOTIDE SEQUENCE [LARGE SCALE GENOMIC DNA]</scope>
    <source>
        <strain evidence="20">JCM 21621</strain>
    </source>
</reference>
<evidence type="ECO:0000256" key="1">
    <source>
        <dbReference type="ARBA" id="ARBA00004571"/>
    </source>
</evidence>
<dbReference type="Pfam" id="PF07715">
    <property type="entry name" value="Plug"/>
    <property type="match status" value="1"/>
</dbReference>
<keyword evidence="13 14" id="KW-0998">Cell outer membrane</keyword>
<dbReference type="InterPro" id="IPR011662">
    <property type="entry name" value="Secretin/TonB_short_N"/>
</dbReference>
<keyword evidence="3 14" id="KW-0813">Transport</keyword>
<keyword evidence="11 14" id="KW-0472">Membrane</keyword>
<evidence type="ECO:0000256" key="16">
    <source>
        <dbReference type="RuleBase" id="RU003357"/>
    </source>
</evidence>
<feature type="domain" description="Secretin/TonB short N-terminal" evidence="18">
    <location>
        <begin position="85"/>
        <end position="135"/>
    </location>
</feature>
<evidence type="ECO:0000256" key="4">
    <source>
        <dbReference type="ARBA" id="ARBA00022452"/>
    </source>
</evidence>
<accession>A0A1H0JFW6</accession>
<evidence type="ECO:0000256" key="8">
    <source>
        <dbReference type="ARBA" id="ARBA00023004"/>
    </source>
</evidence>
<dbReference type="InterPro" id="IPR039426">
    <property type="entry name" value="TonB-dep_rcpt-like"/>
</dbReference>
<evidence type="ECO:0000256" key="5">
    <source>
        <dbReference type="ARBA" id="ARBA00022496"/>
    </source>
</evidence>
<sequence>MRVIFISPALAGTRFIGGNFVTHAWQRHALYGALLTLCSSVPFAAQAADSGNGEAVAVSEARRSFDIPAGPLGKSLIAFSQASGLHLLVSSDLLEGREAPALRGEYGTKEALRILLAGSGLGFQLSDGNVSVFASESGDDVSALAPLVIKGDVLASSSEETLRTYAGSRSVVTEANLKKGSVRGVDDALQRVPSVKIFDETGTGALPQISVRGLYESRSGRIQALSDGIPMALAPYGQTGLSLFPLTLATIDRIDIVRGGAAVQYGPNNVGGVINFISPPIPREWRTTLQERATFAPGGRQLWDSYIGTGGYLTDNFGLQLDLNTINGEYGREHSDTDVQNYRLRGQWNIDDERELSFGVQRYIADIDLAGALSVRDYRDDPRQSTRPLDRFEGDTDRVWGTYTQYFGAIGPFDSVEFSWTNFAHNSYRNFVVGLPFNPDATPATRQDGPRDFKVWGSEPRLSMSIDGDSVSQTWLLGARYVREDIDYRVDRQNLATGVKSVFRDWNFDDEAKAAYISNAISLLDHRLTITPGVRYESATMDYSDSVTGFKHSNEAREWLPGLTIGFQATEDWFVYANAQRSLRPPQVTQIVKEGDVDAELAWNYETGVRYTPWDGLRADFGLYRIDFDDQIEFNATTDRFVNIGSTRHQGIETEVFWTPEGMRNLDLHAGYAYLDAEQRSGQFKGNEVPFSSKHQIILDGRYRFAENWTYSLDGLYVSSAFTDAANTHDENAIASVGELPSYWLWNTALEREFRLNDGSLLTGSAGISNLFDRQYYFRGIDTSPWGRQPAPGRTLTLGVKYQF</sequence>
<dbReference type="CDD" id="cd01347">
    <property type="entry name" value="ligand_gated_channel"/>
    <property type="match status" value="1"/>
</dbReference>
<dbReference type="InterPro" id="IPR000531">
    <property type="entry name" value="Beta-barrel_TonB"/>
</dbReference>
<dbReference type="InterPro" id="IPR036942">
    <property type="entry name" value="Beta-barrel_TonB_sf"/>
</dbReference>
<keyword evidence="10 16" id="KW-0798">TonB box</keyword>
<dbReference type="Gene3D" id="3.55.50.30">
    <property type="match status" value="1"/>
</dbReference>
<evidence type="ECO:0000313" key="19">
    <source>
        <dbReference type="EMBL" id="SDO42596.1"/>
    </source>
</evidence>
<feature type="chain" id="PRO_5017468218" evidence="17">
    <location>
        <begin position="48"/>
        <end position="804"/>
    </location>
</feature>
<dbReference type="SUPFAM" id="SSF56935">
    <property type="entry name" value="Porins"/>
    <property type="match status" value="1"/>
</dbReference>
<dbReference type="Pfam" id="PF07660">
    <property type="entry name" value="STN"/>
    <property type="match status" value="1"/>
</dbReference>
<dbReference type="PANTHER" id="PTHR30442:SF0">
    <property type="entry name" value="FE(3+) DICITRATE TRANSPORT PROTEIN FECA"/>
    <property type="match status" value="1"/>
</dbReference>
<dbReference type="InterPro" id="IPR012910">
    <property type="entry name" value="Plug_dom"/>
</dbReference>
<evidence type="ECO:0000256" key="10">
    <source>
        <dbReference type="ARBA" id="ARBA00023077"/>
    </source>
</evidence>
<comment type="subcellular location">
    <subcellularLocation>
        <location evidence="1 14">Cell outer membrane</location>
        <topology evidence="1 14">Multi-pass membrane protein</topology>
    </subcellularLocation>
</comment>
<name>A0A1H0JFW6_9PSED</name>
<evidence type="ECO:0000256" key="7">
    <source>
        <dbReference type="ARBA" id="ARBA00022729"/>
    </source>
</evidence>
<keyword evidence="6 14" id="KW-0812">Transmembrane</keyword>
<dbReference type="SMART" id="SM00965">
    <property type="entry name" value="STN"/>
    <property type="match status" value="1"/>
</dbReference>
<keyword evidence="9" id="KW-0406">Ion transport</keyword>
<evidence type="ECO:0000256" key="6">
    <source>
        <dbReference type="ARBA" id="ARBA00022692"/>
    </source>
</evidence>
<evidence type="ECO:0000256" key="14">
    <source>
        <dbReference type="PROSITE-ProRule" id="PRU01360"/>
    </source>
</evidence>
<dbReference type="EMBL" id="FNIJ01000011">
    <property type="protein sequence ID" value="SDO42596.1"/>
    <property type="molecule type" value="Genomic_DNA"/>
</dbReference>
<evidence type="ECO:0000256" key="3">
    <source>
        <dbReference type="ARBA" id="ARBA00022448"/>
    </source>
</evidence>
<keyword evidence="20" id="KW-1185">Reference proteome</keyword>
<dbReference type="Proteomes" id="UP000242957">
    <property type="component" value="Unassembled WGS sequence"/>
</dbReference>
<keyword evidence="7 17" id="KW-0732">Signal</keyword>
<dbReference type="InterPro" id="IPR010105">
    <property type="entry name" value="TonB_sidphr_rcpt"/>
</dbReference>
<keyword evidence="4 14" id="KW-1134">Transmembrane beta strand</keyword>
<proteinExistence type="inferred from homology"/>
<evidence type="ECO:0000256" key="12">
    <source>
        <dbReference type="ARBA" id="ARBA00023170"/>
    </source>
</evidence>
<dbReference type="GO" id="GO:0009279">
    <property type="term" value="C:cell outer membrane"/>
    <property type="evidence" value="ECO:0007669"/>
    <property type="project" value="UniProtKB-SubCell"/>
</dbReference>
<dbReference type="GO" id="GO:0015891">
    <property type="term" value="P:siderophore transport"/>
    <property type="evidence" value="ECO:0007669"/>
    <property type="project" value="InterPro"/>
</dbReference>